<reference evidence="1 2" key="1">
    <citation type="journal article" date="2013" name="Virology">
        <title>Genomic characterization of six novel Bacillus pumilus bacteriophages.</title>
        <authorList>
            <person name="Lorenz L."/>
            <person name="Lins B."/>
            <person name="Barrett J."/>
            <person name="Montgomery A."/>
            <person name="Trapani S."/>
            <person name="Schindler A."/>
            <person name="Christie G.E."/>
            <person name="Cresawn S.G."/>
            <person name="Temple L."/>
        </authorList>
    </citation>
    <scope>NUCLEOTIDE SEQUENCE [LARGE SCALE GENOMIC DNA]</scope>
</reference>
<sequence length="85" mass="9856">MSESRFPHLRQYGCPHGELYQSEQISDYDASFTSVLEYQVDTQDNDIAVNVTEYSGNHACFVLRKDHIPFLEQLLNDLKEVSKDE</sequence>
<name>M1IDY1_9CAUD</name>
<dbReference type="EMBL" id="KC330681">
    <property type="protein sequence ID" value="AGE60884.1"/>
    <property type="molecule type" value="Genomic_DNA"/>
</dbReference>
<gene>
    <name evidence="1" type="ORF">GEMINI_45</name>
</gene>
<proteinExistence type="predicted"/>
<evidence type="ECO:0000313" key="2">
    <source>
        <dbReference type="Proteomes" id="UP000011288"/>
    </source>
</evidence>
<evidence type="ECO:0000313" key="1">
    <source>
        <dbReference type="EMBL" id="AGE60884.1"/>
    </source>
</evidence>
<organism evidence="1 2">
    <name type="scientific">Bacillus phage Gemini</name>
    <dbReference type="NCBI Taxonomy" id="1273743"/>
    <lineage>
        <taxon>Viruses</taxon>
        <taxon>Duplodnaviria</taxon>
        <taxon>Heunggongvirae</taxon>
        <taxon>Uroviricota</taxon>
        <taxon>Caudoviricetes</taxon>
        <taxon>Ehrlichviridae</taxon>
        <taxon>Andromedavirus</taxon>
        <taxon>Andromedavirus andromeda</taxon>
    </lineage>
</organism>
<dbReference type="Proteomes" id="UP000011288">
    <property type="component" value="Segment"/>
</dbReference>
<protein>
    <submittedName>
        <fullName evidence="1">Uncharacterized protein</fullName>
    </submittedName>
</protein>
<accession>M1IDY1</accession>